<dbReference type="PANTHER" id="PTHR37850">
    <property type="entry name" value="STRU PROTEIN"/>
    <property type="match status" value="1"/>
</dbReference>
<feature type="domain" description="SAF" evidence="1">
    <location>
        <begin position="344"/>
        <end position="409"/>
    </location>
</feature>
<dbReference type="SMART" id="SM00858">
    <property type="entry name" value="SAF"/>
    <property type="match status" value="1"/>
</dbReference>
<gene>
    <name evidence="2" type="ORF">KMZ68_20185</name>
</gene>
<dbReference type="GO" id="GO:0016491">
    <property type="term" value="F:oxidoreductase activity"/>
    <property type="evidence" value="ECO:0007669"/>
    <property type="project" value="InterPro"/>
</dbReference>
<dbReference type="Proteomes" id="UP000680805">
    <property type="component" value="Chromosome"/>
</dbReference>
<dbReference type="KEGG" id="bsei:KMZ68_20185"/>
<dbReference type="Pfam" id="PF21135">
    <property type="entry name" value="DRL_cat"/>
    <property type="match status" value="1"/>
</dbReference>
<evidence type="ECO:0000259" key="1">
    <source>
        <dbReference type="SMART" id="SM00858"/>
    </source>
</evidence>
<evidence type="ECO:0000313" key="3">
    <source>
        <dbReference type="Proteomes" id="UP000680805"/>
    </source>
</evidence>
<proteinExistence type="predicted"/>
<dbReference type="InterPro" id="IPR005106">
    <property type="entry name" value="Asp/hSer_DH_NAD-bd"/>
</dbReference>
<reference evidence="2" key="1">
    <citation type="submission" date="2021-06" db="EMBL/GenBank/DDBJ databases">
        <title>Bradyrhizobium sp. S2-11-2 Genome sequencing.</title>
        <authorList>
            <person name="Jin L."/>
        </authorList>
    </citation>
    <scope>NUCLEOTIDE SEQUENCE</scope>
    <source>
        <strain evidence="2">S2-11-2</strain>
    </source>
</reference>
<sequence length="455" mass="49899">MWIIDTALKARADQHRPIRVGIVGAGFMCQGLTNQIVNSTPGMRVVAISNRRPERAVAVFKYAGHDDIVVAESQLKFDHAAARARPVATGDPMLLARSPHIDVLVDVTGSVEYGAHVVLEAFEYRKDVVLMNAELDATIGPILQTYADQHGAILTGCEGDEPGVQMNLYRWVKGLGLTPRLMGNVKGLQDPYRNPTTQQGFAERWGQNAAMVTSFADGSKISFEQSIVANATGFKVRSRGMSRGLQYTGDVLKIGELYDVEELRKLGGAIDYVVGTPLTKVYCLAEHPDPKQQHYLSLYKMGPGPLYSFFIPYHLVHFEAPNAIARAVLFRDPTTKPLGGPVVEVCAVAKRDLKAGEVLDDYGMYMTYGEAVNADEMSAGRYLPEGLVQGCRLKRGIAKDAVITYDDVGLPAGRLADRLRAEQYRKFRGETWLEDLLAAPQLAEQARQATVSADI</sequence>
<protein>
    <submittedName>
        <fullName evidence="2">NAD(P)-dependent oxidoreductase</fullName>
    </submittedName>
</protein>
<dbReference type="InterPro" id="IPR048423">
    <property type="entry name" value="DRL_cat"/>
</dbReference>
<name>A0A975NLY2_9BRAD</name>
<dbReference type="Gene3D" id="3.40.50.720">
    <property type="entry name" value="NAD(P)-binding Rossmann-like Domain"/>
    <property type="match status" value="1"/>
</dbReference>
<accession>A0A975NLY2</accession>
<dbReference type="Pfam" id="PF03447">
    <property type="entry name" value="NAD_binding_3"/>
    <property type="match status" value="1"/>
</dbReference>
<dbReference type="AlphaFoldDB" id="A0A975NLY2"/>
<dbReference type="SUPFAM" id="SSF51735">
    <property type="entry name" value="NAD(P)-binding Rossmann-fold domains"/>
    <property type="match status" value="1"/>
</dbReference>
<dbReference type="RefSeq" id="WP_215612924.1">
    <property type="nucleotide sequence ID" value="NZ_CP076135.1"/>
</dbReference>
<dbReference type="EMBL" id="CP076135">
    <property type="protein sequence ID" value="QWG17270.1"/>
    <property type="molecule type" value="Genomic_DNA"/>
</dbReference>
<dbReference type="InterPro" id="IPR013974">
    <property type="entry name" value="SAF"/>
</dbReference>
<organism evidence="2 3">
    <name type="scientific">Bradyrhizobium sediminis</name>
    <dbReference type="NCBI Taxonomy" id="2840469"/>
    <lineage>
        <taxon>Bacteria</taxon>
        <taxon>Pseudomonadati</taxon>
        <taxon>Pseudomonadota</taxon>
        <taxon>Alphaproteobacteria</taxon>
        <taxon>Hyphomicrobiales</taxon>
        <taxon>Nitrobacteraceae</taxon>
        <taxon>Bradyrhizobium</taxon>
    </lineage>
</organism>
<dbReference type="InterPro" id="IPR036291">
    <property type="entry name" value="NAD(P)-bd_dom_sf"/>
</dbReference>
<dbReference type="Pfam" id="PF08666">
    <property type="entry name" value="SAF"/>
    <property type="match status" value="1"/>
</dbReference>
<evidence type="ECO:0000313" key="2">
    <source>
        <dbReference type="EMBL" id="QWG17270.1"/>
    </source>
</evidence>
<dbReference type="CDD" id="cd11616">
    <property type="entry name" value="SAF_DH_OX_like"/>
    <property type="match status" value="1"/>
</dbReference>
<dbReference type="PANTHER" id="PTHR37850:SF1">
    <property type="entry name" value="SAF DOMAIN PROTEIN"/>
    <property type="match status" value="1"/>
</dbReference>
<dbReference type="GO" id="GO:0050661">
    <property type="term" value="F:NADP binding"/>
    <property type="evidence" value="ECO:0007669"/>
    <property type="project" value="InterPro"/>
</dbReference>